<dbReference type="OrthoDB" id="446462at2759"/>
<name>A0A6J0JA43_RAPSA</name>
<evidence type="ECO:0000313" key="4">
    <source>
        <dbReference type="RefSeq" id="XP_018432533.1"/>
    </source>
</evidence>
<accession>A0A6J0JA43</accession>
<keyword evidence="2" id="KW-0378">Hydrolase</keyword>
<protein>
    <submittedName>
        <fullName evidence="4">LOW QUALITY PROTEIN: uncharacterized protein LOC108805076</fullName>
    </submittedName>
</protein>
<dbReference type="AlphaFoldDB" id="A0A6J0JA43"/>
<dbReference type="SUPFAM" id="SSF53098">
    <property type="entry name" value="Ribonuclease H-like"/>
    <property type="match status" value="1"/>
</dbReference>
<proteinExistence type="predicted"/>
<reference evidence="4" key="2">
    <citation type="submission" date="2025-08" db="UniProtKB">
        <authorList>
            <consortium name="RefSeq"/>
        </authorList>
    </citation>
    <scope>IDENTIFICATION</scope>
    <source>
        <tissue evidence="4">Leaf</tissue>
    </source>
</reference>
<dbReference type="GO" id="GO:0008408">
    <property type="term" value="F:3'-5' exonuclease activity"/>
    <property type="evidence" value="ECO:0007669"/>
    <property type="project" value="TreeGrafter"/>
</dbReference>
<dbReference type="GeneID" id="108805076"/>
<dbReference type="Gene3D" id="3.30.420.10">
    <property type="entry name" value="Ribonuclease H-like superfamily/Ribonuclease H"/>
    <property type="match status" value="1"/>
</dbReference>
<dbReference type="RefSeq" id="XP_018432533.1">
    <property type="nucleotide sequence ID" value="XM_018577031.2"/>
</dbReference>
<evidence type="ECO:0000313" key="3">
    <source>
        <dbReference type="Proteomes" id="UP000504610"/>
    </source>
</evidence>
<dbReference type="InterPro" id="IPR012337">
    <property type="entry name" value="RNaseH-like_sf"/>
</dbReference>
<dbReference type="InterPro" id="IPR036397">
    <property type="entry name" value="RNaseH_sf"/>
</dbReference>
<dbReference type="InterPro" id="IPR051132">
    <property type="entry name" value="3-5_Exonuclease_domain"/>
</dbReference>
<dbReference type="GO" id="GO:0003676">
    <property type="term" value="F:nucleic acid binding"/>
    <property type="evidence" value="ECO:0007669"/>
    <property type="project" value="InterPro"/>
</dbReference>
<dbReference type="PANTHER" id="PTHR13620:SF121">
    <property type="entry name" value="EMB|CAB82946.1-RELATED"/>
    <property type="match status" value="1"/>
</dbReference>
<keyword evidence="3" id="KW-1185">Reference proteome</keyword>
<evidence type="ECO:0000256" key="2">
    <source>
        <dbReference type="ARBA" id="ARBA00022801"/>
    </source>
</evidence>
<gene>
    <name evidence="4" type="primary">LOC108805076</name>
</gene>
<sequence length="188" mass="20859">MSSSVVDLGVATIRTTVTRETSKINRLVKTFLTNNREKKKIIGLDTERALYGIRQSKTVLLQLCDGNCCLIVQLPPNDLNLPVSLFNFLNLPGFTFVGIIGIDKSLKMLETEFGLTCKNAVEIGTPTRSLMANEIAHLKYTMGDIVQKGHTSLVLGDWDAWDLNKNQIKLAVSNAYFAYGMGNILLDY</sequence>
<dbReference type="GO" id="GO:0005634">
    <property type="term" value="C:nucleus"/>
    <property type="evidence" value="ECO:0007669"/>
    <property type="project" value="TreeGrafter"/>
</dbReference>
<dbReference type="PANTHER" id="PTHR13620">
    <property type="entry name" value="3-5 EXONUCLEASE"/>
    <property type="match status" value="1"/>
</dbReference>
<reference evidence="3" key="1">
    <citation type="journal article" date="2019" name="Database">
        <title>The radish genome database (RadishGD): an integrated information resource for radish genomics.</title>
        <authorList>
            <person name="Yu H.J."/>
            <person name="Baek S."/>
            <person name="Lee Y.J."/>
            <person name="Cho A."/>
            <person name="Mun J.H."/>
        </authorList>
    </citation>
    <scope>NUCLEOTIDE SEQUENCE [LARGE SCALE GENOMIC DNA]</scope>
    <source>
        <strain evidence="3">cv. WK10039</strain>
    </source>
</reference>
<keyword evidence="1" id="KW-0540">Nuclease</keyword>
<organism evidence="3 4">
    <name type="scientific">Raphanus sativus</name>
    <name type="common">Radish</name>
    <name type="synonym">Raphanus raphanistrum var. sativus</name>
    <dbReference type="NCBI Taxonomy" id="3726"/>
    <lineage>
        <taxon>Eukaryota</taxon>
        <taxon>Viridiplantae</taxon>
        <taxon>Streptophyta</taxon>
        <taxon>Embryophyta</taxon>
        <taxon>Tracheophyta</taxon>
        <taxon>Spermatophyta</taxon>
        <taxon>Magnoliopsida</taxon>
        <taxon>eudicotyledons</taxon>
        <taxon>Gunneridae</taxon>
        <taxon>Pentapetalae</taxon>
        <taxon>rosids</taxon>
        <taxon>malvids</taxon>
        <taxon>Brassicales</taxon>
        <taxon>Brassicaceae</taxon>
        <taxon>Brassiceae</taxon>
        <taxon>Raphanus</taxon>
    </lineage>
</organism>
<evidence type="ECO:0000256" key="1">
    <source>
        <dbReference type="ARBA" id="ARBA00022722"/>
    </source>
</evidence>
<dbReference type="Proteomes" id="UP000504610">
    <property type="component" value="Chromosome 5"/>
</dbReference>
<dbReference type="GO" id="GO:0005737">
    <property type="term" value="C:cytoplasm"/>
    <property type="evidence" value="ECO:0007669"/>
    <property type="project" value="TreeGrafter"/>
</dbReference>
<dbReference type="KEGG" id="rsz:108805076"/>